<dbReference type="InterPro" id="IPR016024">
    <property type="entry name" value="ARM-type_fold"/>
</dbReference>
<keyword evidence="2" id="KW-0732">Signal</keyword>
<feature type="region of interest" description="Disordered" evidence="1">
    <location>
        <begin position="201"/>
        <end position="264"/>
    </location>
</feature>
<gene>
    <name evidence="4" type="ordered locus">Hoch_1966</name>
</gene>
<evidence type="ECO:0000313" key="5">
    <source>
        <dbReference type="Proteomes" id="UP000001880"/>
    </source>
</evidence>
<reference evidence="4 5" key="1">
    <citation type="journal article" date="2010" name="Stand. Genomic Sci.">
        <title>Complete genome sequence of Haliangium ochraceum type strain (SMP-2).</title>
        <authorList>
            <consortium name="US DOE Joint Genome Institute (JGI-PGF)"/>
            <person name="Ivanova N."/>
            <person name="Daum C."/>
            <person name="Lang E."/>
            <person name="Abt B."/>
            <person name="Kopitz M."/>
            <person name="Saunders E."/>
            <person name="Lapidus A."/>
            <person name="Lucas S."/>
            <person name="Glavina Del Rio T."/>
            <person name="Nolan M."/>
            <person name="Tice H."/>
            <person name="Copeland A."/>
            <person name="Cheng J.F."/>
            <person name="Chen F."/>
            <person name="Bruce D."/>
            <person name="Goodwin L."/>
            <person name="Pitluck S."/>
            <person name="Mavromatis K."/>
            <person name="Pati A."/>
            <person name="Mikhailova N."/>
            <person name="Chen A."/>
            <person name="Palaniappan K."/>
            <person name="Land M."/>
            <person name="Hauser L."/>
            <person name="Chang Y.J."/>
            <person name="Jeffries C.D."/>
            <person name="Detter J.C."/>
            <person name="Brettin T."/>
            <person name="Rohde M."/>
            <person name="Goker M."/>
            <person name="Bristow J."/>
            <person name="Markowitz V."/>
            <person name="Eisen J.A."/>
            <person name="Hugenholtz P."/>
            <person name="Kyrpides N.C."/>
            <person name="Klenk H.P."/>
        </authorList>
    </citation>
    <scope>NUCLEOTIDE SEQUENCE [LARGE SCALE GENOMIC DNA]</scope>
    <source>
        <strain evidence="5">DSM 14365 / CIP 107738 / JCM 11303 / AJ 13395 / SMP-2</strain>
    </source>
</reference>
<dbReference type="SMART" id="SM00567">
    <property type="entry name" value="EZ_HEAT"/>
    <property type="match status" value="8"/>
</dbReference>
<dbReference type="Pfam" id="PF13646">
    <property type="entry name" value="HEAT_2"/>
    <property type="match status" value="2"/>
</dbReference>
<dbReference type="Proteomes" id="UP000001880">
    <property type="component" value="Chromosome"/>
</dbReference>
<keyword evidence="5" id="KW-1185">Reference proteome</keyword>
<keyword evidence="4" id="KW-0456">Lyase</keyword>
<dbReference type="GO" id="GO:0016829">
    <property type="term" value="F:lyase activity"/>
    <property type="evidence" value="ECO:0007669"/>
    <property type="project" value="UniProtKB-KW"/>
</dbReference>
<dbReference type="PANTHER" id="PTHR12697">
    <property type="entry name" value="PBS LYASE HEAT-LIKE PROTEIN"/>
    <property type="match status" value="1"/>
</dbReference>
<feature type="chain" id="PRO_5003011700" evidence="2">
    <location>
        <begin position="30"/>
        <end position="895"/>
    </location>
</feature>
<dbReference type="Pfam" id="PF25302">
    <property type="entry name" value="NADase_transloc"/>
    <property type="match status" value="1"/>
</dbReference>
<name>D0LZ42_HALO1</name>
<dbReference type="HOGENOM" id="CLU_323091_0_0_7"/>
<sequence length="895" mass="91890">MRASYLSPVAASLCVFASALLSLPGSAQAQARAQDAVRPAPALTAALDIDGDGARDRVWVTAEGVVHVARARGPAWHTRLADGPGAALALDAQLDASPAHGGRRVLVLRVRFERGARALALAWQSGALRELWQGPVGPQGADAEYALRVEATPRGLLRYQTRSDVVRCDGRPAYLHPQAWDYRSGRFRAVYNQPRVPADAPVLRASSEPPAGAAAGSRTSFRSRSASTQAGAGHAGALAAPRELDDRDPATAWREGLGGDGRGEFVTSTTIDPDAALAVIGLIPGDAASPERFRRANRVRRAGLLVGEGRAFWLEIPSDPARSGQPVDTVYWARLPEPVPARCVTLVLERVYPGSAAGAARTGETAIAELYLLTTLDLADGGGEAALVERVLAGGDEGRSAARLLARRGAAAVAAVRAALDGDGDGDALTAEQRLRLRLVLSDVRDPAVAEELVAGLASPAASEAERADFERALRALGGDAVAALASLLGDDAAAESARASAAATLGDIAAPAAGDALLAAAGHGPATLRRGVARALGQRPDAGPALAARLVDEAARAEAEGEIGRAADLWRALGVWARRAQPAARADAVAALTARLGSAAEYELAYRLFAAAGPLSETGLTSALRAALSALPADSAHSDALRRIAAAALAENASGEAHAALLGLLGDRDPGVRRAAADALARRDDADGDSDRALVRVLAADAWPGIRHLAAAALGTRCGAGGPVADALDRAVDDDAATEVRRGALAALVHCRAPGIGARLLAVAGEREQPTEVRLRAINLMSEVLADDGDAALTAGLLSLFRSLREQAWSDERALRLAAAAAVVLGGTGEPAAVDALLAAARDPAFPELQSAAITGLGHTCPAQARPIFESAADSVQRTVLIAAREALRRCSGP</sequence>
<dbReference type="Gene3D" id="1.25.10.10">
    <property type="entry name" value="Leucine-rich Repeat Variant"/>
    <property type="match status" value="2"/>
</dbReference>
<feature type="signal peptide" evidence="2">
    <location>
        <begin position="1"/>
        <end position="29"/>
    </location>
</feature>
<evidence type="ECO:0000313" key="4">
    <source>
        <dbReference type="EMBL" id="ACY14512.1"/>
    </source>
</evidence>
<evidence type="ECO:0000259" key="3">
    <source>
        <dbReference type="Pfam" id="PF25302"/>
    </source>
</evidence>
<dbReference type="eggNOG" id="COG1413">
    <property type="taxonomic scope" value="Bacteria"/>
</dbReference>
<dbReference type="NCBIfam" id="NF047619">
    <property type="entry name" value="NADase_discoid"/>
    <property type="match status" value="1"/>
</dbReference>
<organism evidence="4 5">
    <name type="scientific">Haliangium ochraceum (strain DSM 14365 / JCM 11303 / SMP-2)</name>
    <dbReference type="NCBI Taxonomy" id="502025"/>
    <lineage>
        <taxon>Bacteria</taxon>
        <taxon>Pseudomonadati</taxon>
        <taxon>Myxococcota</taxon>
        <taxon>Polyangia</taxon>
        <taxon>Haliangiales</taxon>
        <taxon>Kofleriaceae</taxon>
        <taxon>Haliangium</taxon>
    </lineage>
</organism>
<dbReference type="InterPro" id="IPR057561">
    <property type="entry name" value="NADase_transloc"/>
</dbReference>
<dbReference type="KEGG" id="hoh:Hoch_1966"/>
<protein>
    <submittedName>
        <fullName evidence="4">PBS lyase HEAT domain protein repeat-containing protein</fullName>
    </submittedName>
</protein>
<dbReference type="InterPro" id="IPR011989">
    <property type="entry name" value="ARM-like"/>
</dbReference>
<evidence type="ECO:0000256" key="1">
    <source>
        <dbReference type="SAM" id="MobiDB-lite"/>
    </source>
</evidence>
<dbReference type="EMBL" id="CP001804">
    <property type="protein sequence ID" value="ACY14512.1"/>
    <property type="molecule type" value="Genomic_DNA"/>
</dbReference>
<proteinExistence type="predicted"/>
<feature type="compositionally biased region" description="Low complexity" evidence="1">
    <location>
        <begin position="205"/>
        <end position="240"/>
    </location>
</feature>
<evidence type="ECO:0000256" key="2">
    <source>
        <dbReference type="SAM" id="SignalP"/>
    </source>
</evidence>
<dbReference type="SUPFAM" id="SSF48371">
    <property type="entry name" value="ARM repeat"/>
    <property type="match status" value="1"/>
</dbReference>
<dbReference type="AlphaFoldDB" id="D0LZ42"/>
<dbReference type="PANTHER" id="PTHR12697:SF5">
    <property type="entry name" value="DEOXYHYPUSINE HYDROXYLASE"/>
    <property type="match status" value="1"/>
</dbReference>
<dbReference type="GO" id="GO:0016491">
    <property type="term" value="F:oxidoreductase activity"/>
    <property type="evidence" value="ECO:0007669"/>
    <property type="project" value="TreeGrafter"/>
</dbReference>
<dbReference type="InterPro" id="IPR004155">
    <property type="entry name" value="PBS_lyase_HEAT"/>
</dbReference>
<accession>D0LZ42</accession>
<dbReference type="RefSeq" id="WP_012827120.1">
    <property type="nucleotide sequence ID" value="NC_013440.1"/>
</dbReference>
<feature type="domain" description="NAD glycohydrolase translocation F5/8 type C" evidence="3">
    <location>
        <begin position="242"/>
        <end position="316"/>
    </location>
</feature>